<feature type="compositionally biased region" description="Polar residues" evidence="3">
    <location>
        <begin position="38"/>
        <end position="47"/>
    </location>
</feature>
<dbReference type="InterPro" id="IPR010131">
    <property type="entry name" value="MdtP/NodT-like"/>
</dbReference>
<dbReference type="Proteomes" id="UP000233365">
    <property type="component" value="Unassembled WGS sequence"/>
</dbReference>
<feature type="signal peptide" evidence="2">
    <location>
        <begin position="1"/>
        <end position="23"/>
    </location>
</feature>
<dbReference type="PANTHER" id="PTHR30203">
    <property type="entry name" value="OUTER MEMBRANE CATION EFFLUX PROTEIN"/>
    <property type="match status" value="1"/>
</dbReference>
<dbReference type="InterPro" id="IPR003423">
    <property type="entry name" value="OMP_efflux"/>
</dbReference>
<dbReference type="Gene3D" id="1.20.1600.10">
    <property type="entry name" value="Outer membrane efflux proteins (OEP)"/>
    <property type="match status" value="1"/>
</dbReference>
<comment type="caution">
    <text evidence="4">The sequence shown here is derived from an EMBL/GenBank/DDBJ whole genome shotgun (WGS) entry which is preliminary data.</text>
</comment>
<protein>
    <submittedName>
        <fullName evidence="4">RND transporter</fullName>
    </submittedName>
</protein>
<evidence type="ECO:0000256" key="3">
    <source>
        <dbReference type="SAM" id="MobiDB-lite"/>
    </source>
</evidence>
<accession>A0ABX4R4B9</accession>
<evidence type="ECO:0000256" key="2">
    <source>
        <dbReference type="RuleBase" id="RU362097"/>
    </source>
</evidence>
<dbReference type="RefSeq" id="WP_101247828.1">
    <property type="nucleotide sequence ID" value="NZ_PGTS01000007.1"/>
</dbReference>
<gene>
    <name evidence="4" type="ORF">CU041_17075</name>
</gene>
<dbReference type="NCBIfam" id="TIGR01845">
    <property type="entry name" value="outer_NodT"/>
    <property type="match status" value="1"/>
</dbReference>
<dbReference type="PROSITE" id="PS51257">
    <property type="entry name" value="PROKAR_LIPOPROTEIN"/>
    <property type="match status" value="1"/>
</dbReference>
<dbReference type="SUPFAM" id="SSF56954">
    <property type="entry name" value="Outer membrane efflux proteins (OEP)"/>
    <property type="match status" value="1"/>
</dbReference>
<sequence length="499" mass="54474">MKNILKTGTILSMLMLAGCSSLSEVSYDRPDMTMPASWGQSTDIATRNDTGNDIGNDIGTDDTATRAEILAQTGWWKNFDDPQLNRLIARALETNNDLAAATIKVRQAQLTAGLAEDALYPDLSAGSDISTSRQFDSEDGRSNGDITRSYGVDAGISYELDLWGKLGHDYDAAKWEALATLEDRESTALSLIGTTATLYWQAVYYQQRLDIAQASIDYAQQTLDLVDVQYASGSTSSLEVNEARSNLENQRAAYTQIEQSLIETKNALSILFNQPPSDIEITRKTLPAGMLPAIPEGLPSGLLERRPDVRAAELRLRESVEELNSVKTSLLPTISLTGTLGSSSDQLRNLLSNPVGTLGASLALPFLNWNEGQLNIKVSEAEYEQAIAEFRQTTYQAMADVENALSARTNYDRRAERLEAALAASLNAEAIYETRFRSGAVAMQDWLDAQEDRRTTEETVLENQLDRITNLITLYQALGGDATPDASQSGAATDQVSPT</sequence>
<dbReference type="Pfam" id="PF02321">
    <property type="entry name" value="OEP"/>
    <property type="match status" value="2"/>
</dbReference>
<reference evidence="4 5" key="1">
    <citation type="submission" date="2017-11" db="EMBL/GenBank/DDBJ databases">
        <title>Biodiversity and function of Thalassospira species in the particle-attached aromatic-hydrocarbon-degrading consortia from the surface seawater of the China South Sea.</title>
        <authorList>
            <person name="Dong C."/>
            <person name="Liu R."/>
            <person name="Shao Z."/>
        </authorList>
    </citation>
    <scope>NUCLEOTIDE SEQUENCE [LARGE SCALE GENOMIC DNA]</scope>
    <source>
        <strain evidence="4 5">139Z-12</strain>
    </source>
</reference>
<dbReference type="EMBL" id="PGTS01000007">
    <property type="protein sequence ID" value="PKR47802.1"/>
    <property type="molecule type" value="Genomic_DNA"/>
</dbReference>
<keyword evidence="2" id="KW-0564">Palmitate</keyword>
<feature type="compositionally biased region" description="Low complexity" evidence="3">
    <location>
        <begin position="48"/>
        <end position="59"/>
    </location>
</feature>
<evidence type="ECO:0000313" key="5">
    <source>
        <dbReference type="Proteomes" id="UP000233365"/>
    </source>
</evidence>
<feature type="chain" id="PRO_5044961291" evidence="2">
    <location>
        <begin position="24"/>
        <end position="499"/>
    </location>
</feature>
<dbReference type="PANTHER" id="PTHR30203:SF32">
    <property type="entry name" value="CATION EFFLUX SYSTEM PROTEIN CUSC"/>
    <property type="match status" value="1"/>
</dbReference>
<evidence type="ECO:0000256" key="1">
    <source>
        <dbReference type="ARBA" id="ARBA00007613"/>
    </source>
</evidence>
<comment type="similarity">
    <text evidence="1 2">Belongs to the outer membrane factor (OMF) (TC 1.B.17) family.</text>
</comment>
<feature type="region of interest" description="Disordered" evidence="3">
    <location>
        <begin position="36"/>
        <end position="59"/>
    </location>
</feature>
<dbReference type="Gene3D" id="2.20.200.10">
    <property type="entry name" value="Outer membrane efflux proteins (OEP)"/>
    <property type="match status" value="1"/>
</dbReference>
<evidence type="ECO:0000313" key="4">
    <source>
        <dbReference type="EMBL" id="PKR47802.1"/>
    </source>
</evidence>
<comment type="subcellular location">
    <subcellularLocation>
        <location evidence="2">Cell membrane</location>
        <topology evidence="2">Lipid-anchor</topology>
    </subcellularLocation>
</comment>
<keyword evidence="2" id="KW-0732">Signal</keyword>
<proteinExistence type="inferred from homology"/>
<keyword evidence="5" id="KW-1185">Reference proteome</keyword>
<keyword evidence="2" id="KW-1134">Transmembrane beta strand</keyword>
<keyword evidence="2" id="KW-0472">Membrane</keyword>
<keyword evidence="2" id="KW-0449">Lipoprotein</keyword>
<keyword evidence="2" id="KW-0812">Transmembrane</keyword>
<name>A0ABX4R4B9_9PROT</name>
<organism evidence="4 5">
    <name type="scientific">Thalassospira povalilytica</name>
    <dbReference type="NCBI Taxonomy" id="732237"/>
    <lineage>
        <taxon>Bacteria</taxon>
        <taxon>Pseudomonadati</taxon>
        <taxon>Pseudomonadota</taxon>
        <taxon>Alphaproteobacteria</taxon>
        <taxon>Rhodospirillales</taxon>
        <taxon>Thalassospiraceae</taxon>
        <taxon>Thalassospira</taxon>
    </lineage>
</organism>